<feature type="domain" description="Putative regulatory protein FmdB zinc ribbon" evidence="1">
    <location>
        <begin position="1"/>
        <end position="40"/>
    </location>
</feature>
<sequence>MPIYDFHCRRCDRTFELLVSIGAVPACPECGSEGMEKLPSLTAPQGKTAGLIARARAQAAREGHFSNYAPSERPRIKP</sequence>
<dbReference type="SMART" id="SM00834">
    <property type="entry name" value="CxxC_CXXC_SSSS"/>
    <property type="match status" value="1"/>
</dbReference>
<proteinExistence type="predicted"/>
<dbReference type="InterPro" id="IPR013429">
    <property type="entry name" value="Regulatory_FmdB_Zinc_ribbon"/>
</dbReference>
<dbReference type="RefSeq" id="WP_026608873.1">
    <property type="nucleotide sequence ID" value="NZ_OX458333.1"/>
</dbReference>
<keyword evidence="3" id="KW-1185">Reference proteome</keyword>
<dbReference type="Proteomes" id="UP001162030">
    <property type="component" value="Chromosome"/>
</dbReference>
<accession>A0ABN8X1Q7</accession>
<reference evidence="2 3" key="1">
    <citation type="submission" date="2023-03" db="EMBL/GenBank/DDBJ databases">
        <authorList>
            <person name="Pearce D."/>
        </authorList>
    </citation>
    <scope>NUCLEOTIDE SEQUENCE [LARGE SCALE GENOMIC DNA]</scope>
    <source>
        <strain evidence="2">Msz</strain>
    </source>
</reference>
<name>A0ABN8X1Q7_9GAMM</name>
<evidence type="ECO:0000313" key="2">
    <source>
        <dbReference type="EMBL" id="CAI8717526.1"/>
    </source>
</evidence>
<organism evidence="2 3">
    <name type="scientific">Methylocaldum szegediense</name>
    <dbReference type="NCBI Taxonomy" id="73780"/>
    <lineage>
        <taxon>Bacteria</taxon>
        <taxon>Pseudomonadati</taxon>
        <taxon>Pseudomonadota</taxon>
        <taxon>Gammaproteobacteria</taxon>
        <taxon>Methylococcales</taxon>
        <taxon>Methylococcaceae</taxon>
        <taxon>Methylocaldum</taxon>
    </lineage>
</organism>
<dbReference type="Pfam" id="PF09723">
    <property type="entry name" value="Zn_ribbon_8"/>
    <property type="match status" value="1"/>
</dbReference>
<evidence type="ECO:0000259" key="1">
    <source>
        <dbReference type="SMART" id="SM00834"/>
    </source>
</evidence>
<dbReference type="NCBIfam" id="TIGR02605">
    <property type="entry name" value="CxxC_CxxC_SSSS"/>
    <property type="match status" value="1"/>
</dbReference>
<dbReference type="EMBL" id="OX458333">
    <property type="protein sequence ID" value="CAI8717526.1"/>
    <property type="molecule type" value="Genomic_DNA"/>
</dbReference>
<protein>
    <submittedName>
        <fullName evidence="2">FmdB family regulatory protein</fullName>
    </submittedName>
</protein>
<evidence type="ECO:0000313" key="3">
    <source>
        <dbReference type="Proteomes" id="UP001162030"/>
    </source>
</evidence>
<gene>
    <name evidence="2" type="ORF">MSZNOR_0025</name>
</gene>